<dbReference type="RefSeq" id="XP_031571121.1">
    <property type="nucleotide sequence ID" value="XM_031715261.1"/>
</dbReference>
<keyword evidence="2" id="KW-1185">Reference proteome</keyword>
<protein>
    <submittedName>
        <fullName evidence="3">Uncharacterized protein LOC116305368</fullName>
    </submittedName>
</protein>
<gene>
    <name evidence="3" type="primary">LOC116305368</name>
</gene>
<feature type="region of interest" description="Disordered" evidence="1">
    <location>
        <begin position="1"/>
        <end position="113"/>
    </location>
</feature>
<feature type="compositionally biased region" description="Polar residues" evidence="1">
    <location>
        <begin position="38"/>
        <end position="49"/>
    </location>
</feature>
<dbReference type="Proteomes" id="UP000515163">
    <property type="component" value="Unplaced"/>
</dbReference>
<feature type="region of interest" description="Disordered" evidence="1">
    <location>
        <begin position="187"/>
        <end position="223"/>
    </location>
</feature>
<feature type="compositionally biased region" description="Polar residues" evidence="1">
    <location>
        <begin position="92"/>
        <end position="105"/>
    </location>
</feature>
<reference evidence="3" key="1">
    <citation type="submission" date="2025-08" db="UniProtKB">
        <authorList>
            <consortium name="RefSeq"/>
        </authorList>
    </citation>
    <scope>IDENTIFICATION</scope>
    <source>
        <tissue evidence="3">Tentacle</tissue>
    </source>
</reference>
<feature type="compositionally biased region" description="Basic and acidic residues" evidence="1">
    <location>
        <begin position="72"/>
        <end position="86"/>
    </location>
</feature>
<dbReference type="GeneID" id="116305368"/>
<sequence length="256" mass="28200">MGCGGSKEVPNLNNNNATVKVKPTVGDQENAEKRDDGNTNSMELNSIDSPSPIALTPDIHVKNNVSKPPFAGDKKVKRVENARESLVDSVSDGWSDSPAKQTHTHNVSDPHNENLMNLESELDSEYGKDGIDLTSRSFAVTGPNKSEVLDHGIQFEVTQRLTKKHSEEPFDPSSLVDIDKFKAVNVPQQANKSPDKEKTVAMDTKQERKRSISNGQVPQVPTEYNEYYDEDEKALMESIEQDFLGTAYSTLPGAVI</sequence>
<evidence type="ECO:0000256" key="1">
    <source>
        <dbReference type="SAM" id="MobiDB-lite"/>
    </source>
</evidence>
<proteinExistence type="predicted"/>
<feature type="compositionally biased region" description="Basic and acidic residues" evidence="1">
    <location>
        <begin position="193"/>
        <end position="210"/>
    </location>
</feature>
<name>A0A6P8IUY1_ACTTE</name>
<evidence type="ECO:0000313" key="2">
    <source>
        <dbReference type="Proteomes" id="UP000515163"/>
    </source>
</evidence>
<dbReference type="InParanoid" id="A0A6P8IUY1"/>
<organism evidence="2 3">
    <name type="scientific">Actinia tenebrosa</name>
    <name type="common">Australian red waratah sea anemone</name>
    <dbReference type="NCBI Taxonomy" id="6105"/>
    <lineage>
        <taxon>Eukaryota</taxon>
        <taxon>Metazoa</taxon>
        <taxon>Cnidaria</taxon>
        <taxon>Anthozoa</taxon>
        <taxon>Hexacorallia</taxon>
        <taxon>Actiniaria</taxon>
        <taxon>Actiniidae</taxon>
        <taxon>Actinia</taxon>
    </lineage>
</organism>
<evidence type="ECO:0000313" key="3">
    <source>
        <dbReference type="RefSeq" id="XP_031571121.1"/>
    </source>
</evidence>
<dbReference type="AlphaFoldDB" id="A0A6P8IUY1"/>
<dbReference type="KEGG" id="aten:116305368"/>
<accession>A0A6P8IUY1</accession>
<dbReference type="OrthoDB" id="5989104at2759"/>